<reference evidence="1 2" key="1">
    <citation type="submission" date="2008-10" db="EMBL/GenBank/DDBJ databases">
        <authorList>
            <person name="Qin X."/>
            <person name="Bachman B."/>
            <person name="Battles P."/>
            <person name="Bell A."/>
            <person name="Bess C."/>
            <person name="Bickham C."/>
            <person name="Chaboub L."/>
            <person name="Chen D."/>
            <person name="Coyle M."/>
            <person name="Deiros D.R."/>
            <person name="Dinh H."/>
            <person name="Forbes L."/>
            <person name="Fowler G."/>
            <person name="Francisco L."/>
            <person name="Fu Q."/>
            <person name="Gubbala S."/>
            <person name="Hale W."/>
            <person name="Han Y."/>
            <person name="Hemphill L."/>
            <person name="Highlander S.K."/>
            <person name="Hirani K."/>
            <person name="Hogues M."/>
            <person name="Jackson L."/>
            <person name="Jakkamsetti A."/>
            <person name="Javaid M."/>
            <person name="Jiang H."/>
            <person name="Korchina V."/>
            <person name="Kovar C."/>
            <person name="Lara F."/>
            <person name="Lee S."/>
            <person name="Mata R."/>
            <person name="Mathew T."/>
            <person name="Moen C."/>
            <person name="Morales K."/>
            <person name="Munidasa M."/>
            <person name="Nazareth L."/>
            <person name="Ngo R."/>
            <person name="Nguyen L."/>
            <person name="Okwuonu G."/>
            <person name="Ongeri F."/>
            <person name="Patil S."/>
            <person name="Petrosino J."/>
            <person name="Pham C."/>
            <person name="Pham P."/>
            <person name="Pu L.-L."/>
            <person name="Puazo M."/>
            <person name="Raj R."/>
            <person name="Reid J."/>
            <person name="Rouhana J."/>
            <person name="Saada N."/>
            <person name="Shang Y."/>
            <person name="Simmons D."/>
            <person name="Thornton R."/>
            <person name="Warren J."/>
            <person name="Weissenberger G."/>
            <person name="Zhang J."/>
            <person name="Zhang L."/>
            <person name="Zhou C."/>
            <person name="Zhu D."/>
            <person name="Muzny D."/>
            <person name="Worley K."/>
            <person name="Gibbs R."/>
        </authorList>
    </citation>
    <scope>NUCLEOTIDE SEQUENCE [LARGE SCALE GENOMIC DNA]</scope>
    <source>
        <strain evidence="1 2">ATCC 51172</strain>
    </source>
</reference>
<gene>
    <name evidence="1" type="ORF">HMPREF0072_1318</name>
</gene>
<dbReference type="HOGENOM" id="CLU_2713534_0_0_9"/>
<comment type="caution">
    <text evidence="1">The sequence shown here is derived from an EMBL/GenBank/DDBJ whole genome shotgun (WGS) entry which is preliminary data.</text>
</comment>
<protein>
    <submittedName>
        <fullName evidence="1">Uncharacterized protein</fullName>
    </submittedName>
</protein>
<keyword evidence="2" id="KW-1185">Reference proteome</keyword>
<dbReference type="EMBL" id="ABYO01000214">
    <property type="protein sequence ID" value="EEI86163.1"/>
    <property type="molecule type" value="Genomic_DNA"/>
</dbReference>
<evidence type="ECO:0000313" key="2">
    <source>
        <dbReference type="Proteomes" id="UP000005984"/>
    </source>
</evidence>
<sequence>MDTNFKKITFLTKEGTMEISVKKEFHQAACKHDFKKGKIIRPKGKRIFSSRLPKDTTICIKCGKKGGKNANA</sequence>
<evidence type="ECO:0000313" key="1">
    <source>
        <dbReference type="EMBL" id="EEI86163.1"/>
    </source>
</evidence>
<accession>C2BG48</accession>
<organism evidence="1 2">
    <name type="scientific">Anaerococcus lactolyticus ATCC 51172</name>
    <dbReference type="NCBI Taxonomy" id="525254"/>
    <lineage>
        <taxon>Bacteria</taxon>
        <taxon>Bacillati</taxon>
        <taxon>Bacillota</taxon>
        <taxon>Tissierellia</taxon>
        <taxon>Tissierellales</taxon>
        <taxon>Peptoniphilaceae</taxon>
        <taxon>Anaerococcus</taxon>
    </lineage>
</organism>
<dbReference type="AlphaFoldDB" id="C2BG48"/>
<dbReference type="Proteomes" id="UP000005984">
    <property type="component" value="Unassembled WGS sequence"/>
</dbReference>
<name>C2BG48_9FIRM</name>
<proteinExistence type="predicted"/>
<dbReference type="STRING" id="525254.HMPREF0072_1318"/>